<evidence type="ECO:0008006" key="3">
    <source>
        <dbReference type="Google" id="ProtNLM"/>
    </source>
</evidence>
<name>A0A1G2C5G0_9BACT</name>
<dbReference type="AlphaFoldDB" id="A0A1G2C5G0"/>
<dbReference type="InterPro" id="IPR024524">
    <property type="entry name" value="DUF3800"/>
</dbReference>
<comment type="caution">
    <text evidence="1">The sequence shown here is derived from an EMBL/GenBank/DDBJ whole genome shotgun (WGS) entry which is preliminary data.</text>
</comment>
<dbReference type="EMBL" id="MHKU01000030">
    <property type="protein sequence ID" value="OGY96486.1"/>
    <property type="molecule type" value="Genomic_DNA"/>
</dbReference>
<protein>
    <recommendedName>
        <fullName evidence="3">DUF3800 domain-containing protein</fullName>
    </recommendedName>
</protein>
<evidence type="ECO:0000313" key="1">
    <source>
        <dbReference type="EMBL" id="OGY96486.1"/>
    </source>
</evidence>
<sequence length="232" mass="27259">MSEINLYCDESNHLEKDGRHIMVLAAISCPKEHTPEINKRIKEIRARHELKTDFEIKWKKVSPAKIKFYLDVIDYFFDNPDIGFRGVVIDKKQLNHAAWNQSHDDFYYKMYFELLSKILDPSKKYNIYLDVKDTQGKKKIRKLRDVLCNNLYDFERSIVSKIQEVRSHEVQVLQIADLLAGALQFANRSDVLSPAKIELVNRIKSRSKYDLTKSTLLREAKLNIFHWVGQNG</sequence>
<accession>A0A1G2C5G0</accession>
<proteinExistence type="predicted"/>
<dbReference type="Pfam" id="PF12686">
    <property type="entry name" value="DUF3800"/>
    <property type="match status" value="1"/>
</dbReference>
<gene>
    <name evidence="1" type="ORF">A2122_02200</name>
</gene>
<reference evidence="1 2" key="1">
    <citation type="journal article" date="2016" name="Nat. Commun.">
        <title>Thousands of microbial genomes shed light on interconnected biogeochemical processes in an aquifer system.</title>
        <authorList>
            <person name="Anantharaman K."/>
            <person name="Brown C.T."/>
            <person name="Hug L.A."/>
            <person name="Sharon I."/>
            <person name="Castelle C.J."/>
            <person name="Probst A.J."/>
            <person name="Thomas B.C."/>
            <person name="Singh A."/>
            <person name="Wilkins M.J."/>
            <person name="Karaoz U."/>
            <person name="Brodie E.L."/>
            <person name="Williams K.H."/>
            <person name="Hubbard S.S."/>
            <person name="Banfield J.F."/>
        </authorList>
    </citation>
    <scope>NUCLEOTIDE SEQUENCE [LARGE SCALE GENOMIC DNA]</scope>
</reference>
<organism evidence="1 2">
    <name type="scientific">Candidatus Liptonbacteria bacterium GWB1_49_6</name>
    <dbReference type="NCBI Taxonomy" id="1798644"/>
    <lineage>
        <taxon>Bacteria</taxon>
        <taxon>Candidatus Liptoniibacteriota</taxon>
    </lineage>
</organism>
<dbReference type="Proteomes" id="UP000176648">
    <property type="component" value="Unassembled WGS sequence"/>
</dbReference>
<evidence type="ECO:0000313" key="2">
    <source>
        <dbReference type="Proteomes" id="UP000176648"/>
    </source>
</evidence>